<keyword evidence="3" id="KW-1185">Reference proteome</keyword>
<accession>A0A918GSM8</accession>
<name>A0A918GSM8_9PSEU</name>
<comment type="caution">
    <text evidence="2">The sequence shown here is derived from an EMBL/GenBank/DDBJ whole genome shotgun (WGS) entry which is preliminary data.</text>
</comment>
<dbReference type="EMBL" id="BMRB01000010">
    <property type="protein sequence ID" value="GGS58493.1"/>
    <property type="molecule type" value="Genomic_DNA"/>
</dbReference>
<dbReference type="AlphaFoldDB" id="A0A918GSM8"/>
<sequence length="143" mass="15999">MTATDPTTDVESTVTRYCAAWNAHDVDTLLSMQADDMVFHLHLEGAAEVRGTDALREQYAAFFQVMPDYHAENPRIVVRGDLAVIEYTITATLAADFPIGRYTGKAGTHARFEAVDLLHLKSDRITRKDVYVDAFAMRAGWDM</sequence>
<dbReference type="GO" id="GO:0030638">
    <property type="term" value="P:polyketide metabolic process"/>
    <property type="evidence" value="ECO:0007669"/>
    <property type="project" value="InterPro"/>
</dbReference>
<dbReference type="SUPFAM" id="SSF54427">
    <property type="entry name" value="NTF2-like"/>
    <property type="match status" value="1"/>
</dbReference>
<feature type="domain" description="SnoaL-like" evidence="1">
    <location>
        <begin position="14"/>
        <end position="127"/>
    </location>
</feature>
<reference evidence="2" key="2">
    <citation type="submission" date="2020-09" db="EMBL/GenBank/DDBJ databases">
        <authorList>
            <person name="Sun Q."/>
            <person name="Ohkuma M."/>
        </authorList>
    </citation>
    <scope>NUCLEOTIDE SEQUENCE</scope>
    <source>
        <strain evidence="2">JCM 3276</strain>
    </source>
</reference>
<dbReference type="PANTHER" id="PTHR38436:SF1">
    <property type="entry name" value="ESTER CYCLASE"/>
    <property type="match status" value="1"/>
</dbReference>
<dbReference type="InterPro" id="IPR009959">
    <property type="entry name" value="Cyclase_SnoaL-like"/>
</dbReference>
<dbReference type="InterPro" id="IPR037401">
    <property type="entry name" value="SnoaL-like"/>
</dbReference>
<evidence type="ECO:0000313" key="2">
    <source>
        <dbReference type="EMBL" id="GGS58493.1"/>
    </source>
</evidence>
<proteinExistence type="predicted"/>
<dbReference type="RefSeq" id="WP_189214151.1">
    <property type="nucleotide sequence ID" value="NZ_BMRB01000010.1"/>
</dbReference>
<dbReference type="Gene3D" id="3.10.450.50">
    <property type="match status" value="1"/>
</dbReference>
<gene>
    <name evidence="2" type="ORF">GCM10010171_61830</name>
</gene>
<reference evidence="2" key="1">
    <citation type="journal article" date="2014" name="Int. J. Syst. Evol. Microbiol.">
        <title>Complete genome sequence of Corynebacterium casei LMG S-19264T (=DSM 44701T), isolated from a smear-ripened cheese.</title>
        <authorList>
            <consortium name="US DOE Joint Genome Institute (JGI-PGF)"/>
            <person name="Walter F."/>
            <person name="Albersmeier A."/>
            <person name="Kalinowski J."/>
            <person name="Ruckert C."/>
        </authorList>
    </citation>
    <scope>NUCLEOTIDE SEQUENCE</scope>
    <source>
        <strain evidence="2">JCM 3276</strain>
    </source>
</reference>
<dbReference type="Pfam" id="PF12680">
    <property type="entry name" value="SnoaL_2"/>
    <property type="match status" value="1"/>
</dbReference>
<organism evidence="2 3">
    <name type="scientific">Actinokineospora fastidiosa</name>
    <dbReference type="NCBI Taxonomy" id="1816"/>
    <lineage>
        <taxon>Bacteria</taxon>
        <taxon>Bacillati</taxon>
        <taxon>Actinomycetota</taxon>
        <taxon>Actinomycetes</taxon>
        <taxon>Pseudonocardiales</taxon>
        <taxon>Pseudonocardiaceae</taxon>
        <taxon>Actinokineospora</taxon>
    </lineage>
</organism>
<dbReference type="Proteomes" id="UP000660680">
    <property type="component" value="Unassembled WGS sequence"/>
</dbReference>
<dbReference type="PANTHER" id="PTHR38436">
    <property type="entry name" value="POLYKETIDE CYCLASE SNOAL-LIKE DOMAIN"/>
    <property type="match status" value="1"/>
</dbReference>
<evidence type="ECO:0000259" key="1">
    <source>
        <dbReference type="Pfam" id="PF12680"/>
    </source>
</evidence>
<dbReference type="InterPro" id="IPR032710">
    <property type="entry name" value="NTF2-like_dom_sf"/>
</dbReference>
<evidence type="ECO:0000313" key="3">
    <source>
        <dbReference type="Proteomes" id="UP000660680"/>
    </source>
</evidence>
<protein>
    <recommendedName>
        <fullName evidence="1">SnoaL-like domain-containing protein</fullName>
    </recommendedName>
</protein>